<comment type="caution">
    <text evidence="1">The sequence shown here is derived from an EMBL/GenBank/DDBJ whole genome shotgun (WGS) entry which is preliminary data.</text>
</comment>
<accession>A0ACB8SDJ6</accession>
<gene>
    <name evidence="1" type="ORF">FA95DRAFT_1551778</name>
</gene>
<evidence type="ECO:0000313" key="2">
    <source>
        <dbReference type="Proteomes" id="UP000814033"/>
    </source>
</evidence>
<organism evidence="1 2">
    <name type="scientific">Auriscalpium vulgare</name>
    <dbReference type="NCBI Taxonomy" id="40419"/>
    <lineage>
        <taxon>Eukaryota</taxon>
        <taxon>Fungi</taxon>
        <taxon>Dikarya</taxon>
        <taxon>Basidiomycota</taxon>
        <taxon>Agaricomycotina</taxon>
        <taxon>Agaricomycetes</taxon>
        <taxon>Russulales</taxon>
        <taxon>Auriscalpiaceae</taxon>
        <taxon>Auriscalpium</taxon>
    </lineage>
</organism>
<sequence length="113" mass="12647">MATHPRTSAIRTAFRQCTQAHAPPQQSPGLWNLHYCYTNAQAQYRRPHKSQSVAVMTNTLRTPVRRRAAPVLLSAAAGTARRERATLQAQQRTRTPFSAHAHAPVAREPQAER</sequence>
<reference evidence="1" key="1">
    <citation type="submission" date="2021-02" db="EMBL/GenBank/DDBJ databases">
        <authorList>
            <consortium name="DOE Joint Genome Institute"/>
            <person name="Ahrendt S."/>
            <person name="Looney B.P."/>
            <person name="Miyauchi S."/>
            <person name="Morin E."/>
            <person name="Drula E."/>
            <person name="Courty P.E."/>
            <person name="Chicoki N."/>
            <person name="Fauchery L."/>
            <person name="Kohler A."/>
            <person name="Kuo A."/>
            <person name="Labutti K."/>
            <person name="Pangilinan J."/>
            <person name="Lipzen A."/>
            <person name="Riley R."/>
            <person name="Andreopoulos W."/>
            <person name="He G."/>
            <person name="Johnson J."/>
            <person name="Barry K.W."/>
            <person name="Grigoriev I.V."/>
            <person name="Nagy L."/>
            <person name="Hibbett D."/>
            <person name="Henrissat B."/>
            <person name="Matheny P.B."/>
            <person name="Labbe J."/>
            <person name="Martin F."/>
        </authorList>
    </citation>
    <scope>NUCLEOTIDE SEQUENCE</scope>
    <source>
        <strain evidence="1">FP105234-sp</strain>
    </source>
</reference>
<dbReference type="Proteomes" id="UP000814033">
    <property type="component" value="Unassembled WGS sequence"/>
</dbReference>
<dbReference type="EMBL" id="MU275838">
    <property type="protein sequence ID" value="KAI0053991.1"/>
    <property type="molecule type" value="Genomic_DNA"/>
</dbReference>
<name>A0ACB8SDJ6_9AGAM</name>
<evidence type="ECO:0000313" key="1">
    <source>
        <dbReference type="EMBL" id="KAI0053991.1"/>
    </source>
</evidence>
<reference evidence="1" key="2">
    <citation type="journal article" date="2022" name="New Phytol.">
        <title>Evolutionary transition to the ectomycorrhizal habit in the genomes of a hyperdiverse lineage of mushroom-forming fungi.</title>
        <authorList>
            <person name="Looney B."/>
            <person name="Miyauchi S."/>
            <person name="Morin E."/>
            <person name="Drula E."/>
            <person name="Courty P.E."/>
            <person name="Kohler A."/>
            <person name="Kuo A."/>
            <person name="LaButti K."/>
            <person name="Pangilinan J."/>
            <person name="Lipzen A."/>
            <person name="Riley R."/>
            <person name="Andreopoulos W."/>
            <person name="He G."/>
            <person name="Johnson J."/>
            <person name="Nolan M."/>
            <person name="Tritt A."/>
            <person name="Barry K.W."/>
            <person name="Grigoriev I.V."/>
            <person name="Nagy L.G."/>
            <person name="Hibbett D."/>
            <person name="Henrissat B."/>
            <person name="Matheny P.B."/>
            <person name="Labbe J."/>
            <person name="Martin F.M."/>
        </authorList>
    </citation>
    <scope>NUCLEOTIDE SEQUENCE</scope>
    <source>
        <strain evidence="1">FP105234-sp</strain>
    </source>
</reference>
<keyword evidence="2" id="KW-1185">Reference proteome</keyword>
<protein>
    <submittedName>
        <fullName evidence="1">Uncharacterized protein</fullName>
    </submittedName>
</protein>
<proteinExistence type="predicted"/>